<dbReference type="Proteomes" id="UP000305202">
    <property type="component" value="Unassembled WGS sequence"/>
</dbReference>
<sequence length="113" mass="12380">MTTMPLFVVHRLPHHYRWLKGFSGVKVEPVTLPGGNDNELIGLALLSHEGDSAWGVMRELAQTLAEIQLTCSVLECEGQPCLFLRRDDECAGLCRLKNIGVAIAEPAEVPPAM</sequence>
<dbReference type="NCBIfam" id="NF008811">
    <property type="entry name" value="PRK11835.1"/>
    <property type="match status" value="1"/>
</dbReference>
<evidence type="ECO:0008006" key="3">
    <source>
        <dbReference type="Google" id="ProtNLM"/>
    </source>
</evidence>
<name>A0ABY2SK17_9HYPH</name>
<organism evidence="1 2">
    <name type="scientific">Martelella alba</name>
    <dbReference type="NCBI Taxonomy" id="2590451"/>
    <lineage>
        <taxon>Bacteria</taxon>
        <taxon>Pseudomonadati</taxon>
        <taxon>Pseudomonadota</taxon>
        <taxon>Alphaproteobacteria</taxon>
        <taxon>Hyphomicrobiales</taxon>
        <taxon>Aurantimonadaceae</taxon>
        <taxon>Martelella</taxon>
    </lineage>
</organism>
<accession>A0ABY2SK17</accession>
<dbReference type="EMBL" id="SZPQ01000017">
    <property type="protein sequence ID" value="TKI05834.1"/>
    <property type="molecule type" value="Genomic_DNA"/>
</dbReference>
<evidence type="ECO:0000313" key="2">
    <source>
        <dbReference type="Proteomes" id="UP000305202"/>
    </source>
</evidence>
<dbReference type="Pfam" id="PF13989">
    <property type="entry name" value="YejG"/>
    <property type="match status" value="1"/>
</dbReference>
<keyword evidence="2" id="KW-1185">Reference proteome</keyword>
<comment type="caution">
    <text evidence="1">The sequence shown here is derived from an EMBL/GenBank/DDBJ whole genome shotgun (WGS) entry which is preliminary data.</text>
</comment>
<proteinExistence type="predicted"/>
<evidence type="ECO:0000313" key="1">
    <source>
        <dbReference type="EMBL" id="TKI05834.1"/>
    </source>
</evidence>
<dbReference type="InterPro" id="IPR020489">
    <property type="entry name" value="Uncharacterised_YejG"/>
</dbReference>
<protein>
    <recommendedName>
        <fullName evidence="3">YejG-like protein</fullName>
    </recommendedName>
</protein>
<gene>
    <name evidence="1" type="ORF">FCN80_12935</name>
</gene>
<reference evidence="1 2" key="1">
    <citation type="submission" date="2019-04" db="EMBL/GenBank/DDBJ databases">
        <authorList>
            <person name="Li M."/>
            <person name="Gao C."/>
        </authorList>
    </citation>
    <scope>NUCLEOTIDE SEQUENCE [LARGE SCALE GENOMIC DNA]</scope>
    <source>
        <strain evidence="1 2">BGMRC 2031</strain>
    </source>
</reference>